<dbReference type="OrthoDB" id="5275938at2759"/>
<reference evidence="1" key="1">
    <citation type="journal article" date="2020" name="Stud. Mycol.">
        <title>101 Dothideomycetes genomes: a test case for predicting lifestyles and emergence of pathogens.</title>
        <authorList>
            <person name="Haridas S."/>
            <person name="Albert R."/>
            <person name="Binder M."/>
            <person name="Bloem J."/>
            <person name="Labutti K."/>
            <person name="Salamov A."/>
            <person name="Andreopoulos B."/>
            <person name="Baker S."/>
            <person name="Barry K."/>
            <person name="Bills G."/>
            <person name="Bluhm B."/>
            <person name="Cannon C."/>
            <person name="Castanera R."/>
            <person name="Culley D."/>
            <person name="Daum C."/>
            <person name="Ezra D."/>
            <person name="Gonzalez J."/>
            <person name="Henrissat B."/>
            <person name="Kuo A."/>
            <person name="Liang C."/>
            <person name="Lipzen A."/>
            <person name="Lutzoni F."/>
            <person name="Magnuson J."/>
            <person name="Mondo S."/>
            <person name="Nolan M."/>
            <person name="Ohm R."/>
            <person name="Pangilinan J."/>
            <person name="Park H.-J."/>
            <person name="Ramirez L."/>
            <person name="Alfaro M."/>
            <person name="Sun H."/>
            <person name="Tritt A."/>
            <person name="Yoshinaga Y."/>
            <person name="Zwiers L.-H."/>
            <person name="Turgeon B."/>
            <person name="Goodwin S."/>
            <person name="Spatafora J."/>
            <person name="Crous P."/>
            <person name="Grigoriev I."/>
        </authorList>
    </citation>
    <scope>NUCLEOTIDE SEQUENCE</scope>
    <source>
        <strain evidence="1">CBS 121167</strain>
    </source>
</reference>
<dbReference type="GeneID" id="54293373"/>
<dbReference type="Proteomes" id="UP000799438">
    <property type="component" value="Unassembled WGS sequence"/>
</dbReference>
<dbReference type="EMBL" id="ML995516">
    <property type="protein sequence ID" value="KAF2136594.1"/>
    <property type="molecule type" value="Genomic_DNA"/>
</dbReference>
<name>A0A6A6B023_9PEZI</name>
<dbReference type="AlphaFoldDB" id="A0A6A6B023"/>
<evidence type="ECO:0000313" key="1">
    <source>
        <dbReference type="EMBL" id="KAF2136594.1"/>
    </source>
</evidence>
<keyword evidence="2" id="KW-1185">Reference proteome</keyword>
<dbReference type="RefSeq" id="XP_033392312.1">
    <property type="nucleotide sequence ID" value="XM_033535877.1"/>
</dbReference>
<protein>
    <submittedName>
        <fullName evidence="1">Uncharacterized protein</fullName>
    </submittedName>
</protein>
<evidence type="ECO:0000313" key="2">
    <source>
        <dbReference type="Proteomes" id="UP000799438"/>
    </source>
</evidence>
<feature type="non-terminal residue" evidence="1">
    <location>
        <position position="1"/>
    </location>
</feature>
<gene>
    <name evidence="1" type="ORF">K452DRAFT_193178</name>
</gene>
<organism evidence="1 2">
    <name type="scientific">Aplosporella prunicola CBS 121167</name>
    <dbReference type="NCBI Taxonomy" id="1176127"/>
    <lineage>
        <taxon>Eukaryota</taxon>
        <taxon>Fungi</taxon>
        <taxon>Dikarya</taxon>
        <taxon>Ascomycota</taxon>
        <taxon>Pezizomycotina</taxon>
        <taxon>Dothideomycetes</taxon>
        <taxon>Dothideomycetes incertae sedis</taxon>
        <taxon>Botryosphaeriales</taxon>
        <taxon>Aplosporellaceae</taxon>
        <taxon>Aplosporella</taxon>
    </lineage>
</organism>
<feature type="non-terminal residue" evidence="1">
    <location>
        <position position="98"/>
    </location>
</feature>
<proteinExistence type="predicted"/>
<sequence>SGLTVFLNIVHFRFGKVPNELDLDSLLALSVLTDRYLATACVQPWIENWMQKLEHLAEKDDCYEWLWIAWEYGNKKVFERLARRLVLDLTLNEEGELL</sequence>
<accession>A0A6A6B023</accession>